<reference evidence="2 3" key="1">
    <citation type="submission" date="2020-01" db="EMBL/GenBank/DDBJ databases">
        <authorList>
            <person name="Peng S.Y."/>
            <person name="Li J."/>
            <person name="Wang M."/>
            <person name="Wang L."/>
            <person name="Wang C.Q."/>
            <person name="Wang J.R."/>
        </authorList>
    </citation>
    <scope>NUCLEOTIDE SEQUENCE [LARGE SCALE GENOMIC DNA]</scope>
    <source>
        <strain evidence="2 3">XCT-34</strain>
    </source>
</reference>
<evidence type="ECO:0000259" key="1">
    <source>
        <dbReference type="SMART" id="SM00760"/>
    </source>
</evidence>
<dbReference type="EMBL" id="JAABLP010000001">
    <property type="protein sequence ID" value="NBN62077.1"/>
    <property type="molecule type" value="Genomic_DNA"/>
</dbReference>
<dbReference type="InterPro" id="IPR013159">
    <property type="entry name" value="DnaA_C"/>
</dbReference>
<comment type="caution">
    <text evidence="2">The sequence shown here is derived from an EMBL/GenBank/DDBJ whole genome shotgun (WGS) entry which is preliminary data.</text>
</comment>
<keyword evidence="3" id="KW-1185">Reference proteome</keyword>
<evidence type="ECO:0000313" key="3">
    <source>
        <dbReference type="Proteomes" id="UP000541347"/>
    </source>
</evidence>
<name>A0ABW9ZDJ2_9HYPH</name>
<dbReference type="SMART" id="SM00760">
    <property type="entry name" value="Bac_DnaA_C"/>
    <property type="match status" value="1"/>
</dbReference>
<protein>
    <recommendedName>
        <fullName evidence="1">Chromosomal replication initiator DnaA C-terminal domain-containing protein</fullName>
    </recommendedName>
</protein>
<dbReference type="Gene3D" id="1.10.1750.10">
    <property type="match status" value="1"/>
</dbReference>
<dbReference type="Proteomes" id="UP000541347">
    <property type="component" value="Unassembled WGS sequence"/>
</dbReference>
<dbReference type="InterPro" id="IPR010921">
    <property type="entry name" value="Trp_repressor/repl_initiator"/>
</dbReference>
<proteinExistence type="predicted"/>
<sequence length="89" mass="9761">MTPAKPKGAAIASEIAAKHRVTLADLTGPCRQRAIFRARAELAYRLRTELGWSFPRIGRLLNRDHTTIMNQVRVHAARCGGAGRGDSSH</sequence>
<dbReference type="SUPFAM" id="SSF48295">
    <property type="entry name" value="TrpR-like"/>
    <property type="match status" value="1"/>
</dbReference>
<feature type="domain" description="Chromosomal replication initiator DnaA C-terminal" evidence="1">
    <location>
        <begin position="7"/>
        <end position="75"/>
    </location>
</feature>
<dbReference type="Pfam" id="PF08299">
    <property type="entry name" value="Bac_DnaA_C"/>
    <property type="match status" value="1"/>
</dbReference>
<evidence type="ECO:0000313" key="2">
    <source>
        <dbReference type="EMBL" id="NBN62077.1"/>
    </source>
</evidence>
<gene>
    <name evidence="2" type="ORF">GWI71_00120</name>
</gene>
<organism evidence="2 3">
    <name type="scientific">Pannonibacter tanglangensis</name>
    <dbReference type="NCBI Taxonomy" id="2750084"/>
    <lineage>
        <taxon>Bacteria</taxon>
        <taxon>Pseudomonadati</taxon>
        <taxon>Pseudomonadota</taxon>
        <taxon>Alphaproteobacteria</taxon>
        <taxon>Hyphomicrobiales</taxon>
        <taxon>Stappiaceae</taxon>
        <taxon>Pannonibacter</taxon>
    </lineage>
</organism>
<dbReference type="CDD" id="cd06571">
    <property type="entry name" value="Bac_DnaA_C"/>
    <property type="match status" value="1"/>
</dbReference>
<accession>A0ABW9ZDJ2</accession>
<dbReference type="RefSeq" id="WP_161672733.1">
    <property type="nucleotide sequence ID" value="NZ_JAABLP010000001.1"/>
</dbReference>